<comment type="caution">
    <text evidence="11">The sequence shown here is derived from an EMBL/GenBank/DDBJ whole genome shotgun (WGS) entry which is preliminary data.</text>
</comment>
<dbReference type="Pfam" id="PF00584">
    <property type="entry name" value="SecE"/>
    <property type="match status" value="1"/>
</dbReference>
<evidence type="ECO:0000256" key="2">
    <source>
        <dbReference type="ARBA" id="ARBA00022448"/>
    </source>
</evidence>
<keyword evidence="2 9" id="KW-0813">Transport</keyword>
<keyword evidence="3 9" id="KW-1003">Cell membrane</keyword>
<dbReference type="GO" id="GO:0065002">
    <property type="term" value="P:intracellular protein transmembrane transport"/>
    <property type="evidence" value="ECO:0007669"/>
    <property type="project" value="UniProtKB-UniRule"/>
</dbReference>
<comment type="subcellular location">
    <subcellularLocation>
        <location evidence="9">Cell membrane</location>
        <topology evidence="9">Single-pass membrane protein</topology>
    </subcellularLocation>
    <subcellularLocation>
        <location evidence="1">Membrane</location>
    </subcellularLocation>
</comment>
<dbReference type="GO" id="GO:0009306">
    <property type="term" value="P:protein secretion"/>
    <property type="evidence" value="ECO:0007669"/>
    <property type="project" value="UniProtKB-UniRule"/>
</dbReference>
<dbReference type="EMBL" id="BMYV01000004">
    <property type="protein sequence ID" value="GGX75830.1"/>
    <property type="molecule type" value="Genomic_DNA"/>
</dbReference>
<evidence type="ECO:0000256" key="5">
    <source>
        <dbReference type="ARBA" id="ARBA00022927"/>
    </source>
</evidence>
<proteinExistence type="inferred from homology"/>
<keyword evidence="4 9" id="KW-0812">Transmembrane</keyword>
<dbReference type="Gene3D" id="1.20.5.1030">
    <property type="entry name" value="Preprotein translocase secy subunit"/>
    <property type="match status" value="1"/>
</dbReference>
<dbReference type="GO" id="GO:0043952">
    <property type="term" value="P:protein transport by the Sec complex"/>
    <property type="evidence" value="ECO:0007669"/>
    <property type="project" value="UniProtKB-UniRule"/>
</dbReference>
<dbReference type="PANTHER" id="PTHR33910">
    <property type="entry name" value="PROTEIN TRANSLOCASE SUBUNIT SECE"/>
    <property type="match status" value="1"/>
</dbReference>
<sequence length="96" mass="10472">MPKSKNKRKNAGKKPAAAPVVATSPAGSESVAPKVGPIKYVGQVRQEARRVVWPGWPEVWKTTILVMLLFVLMGVFFFIVDWALANIVQLVLGLGD</sequence>
<feature type="transmembrane region" description="Helical" evidence="9">
    <location>
        <begin position="64"/>
        <end position="84"/>
    </location>
</feature>
<protein>
    <recommendedName>
        <fullName evidence="9">Protein translocase subunit SecE</fullName>
    </recommendedName>
</protein>
<keyword evidence="6 9" id="KW-1133">Transmembrane helix</keyword>
<keyword evidence="5 9" id="KW-0653">Protein transport</keyword>
<dbReference type="Proteomes" id="UP000600865">
    <property type="component" value="Unassembled WGS sequence"/>
</dbReference>
<keyword evidence="7 9" id="KW-0811">Translocation</keyword>
<evidence type="ECO:0000256" key="10">
    <source>
        <dbReference type="SAM" id="MobiDB-lite"/>
    </source>
</evidence>
<feature type="region of interest" description="Disordered" evidence="10">
    <location>
        <begin position="1"/>
        <end position="31"/>
    </location>
</feature>
<evidence type="ECO:0000256" key="1">
    <source>
        <dbReference type="ARBA" id="ARBA00004370"/>
    </source>
</evidence>
<keyword evidence="12" id="KW-1185">Reference proteome</keyword>
<evidence type="ECO:0000256" key="6">
    <source>
        <dbReference type="ARBA" id="ARBA00022989"/>
    </source>
</evidence>
<evidence type="ECO:0000256" key="3">
    <source>
        <dbReference type="ARBA" id="ARBA00022475"/>
    </source>
</evidence>
<organism evidence="11 12">
    <name type="scientific">Litorimonas cladophorae</name>
    <dbReference type="NCBI Taxonomy" id="1220491"/>
    <lineage>
        <taxon>Bacteria</taxon>
        <taxon>Pseudomonadati</taxon>
        <taxon>Pseudomonadota</taxon>
        <taxon>Alphaproteobacteria</taxon>
        <taxon>Maricaulales</taxon>
        <taxon>Robiginitomaculaceae</taxon>
    </lineage>
</organism>
<evidence type="ECO:0000256" key="9">
    <source>
        <dbReference type="HAMAP-Rule" id="MF_00422"/>
    </source>
</evidence>
<dbReference type="NCBIfam" id="TIGR00964">
    <property type="entry name" value="secE_bact"/>
    <property type="match status" value="1"/>
</dbReference>
<comment type="function">
    <text evidence="9">Essential subunit of the Sec protein translocation channel SecYEG. Clamps together the 2 halves of SecY. May contact the channel plug during translocation.</text>
</comment>
<reference evidence="11 12" key="1">
    <citation type="journal article" date="2014" name="Int. J. Syst. Evol. Microbiol.">
        <title>Complete genome sequence of Corynebacterium casei LMG S-19264T (=DSM 44701T), isolated from a smear-ripened cheese.</title>
        <authorList>
            <consortium name="US DOE Joint Genome Institute (JGI-PGF)"/>
            <person name="Walter F."/>
            <person name="Albersmeier A."/>
            <person name="Kalinowski J."/>
            <person name="Ruckert C."/>
        </authorList>
    </citation>
    <scope>NUCLEOTIDE SEQUENCE [LARGE SCALE GENOMIC DNA]</scope>
    <source>
        <strain evidence="11 12">KCTC 23968</strain>
    </source>
</reference>
<evidence type="ECO:0000313" key="12">
    <source>
        <dbReference type="Proteomes" id="UP000600865"/>
    </source>
</evidence>
<evidence type="ECO:0000256" key="7">
    <source>
        <dbReference type="ARBA" id="ARBA00023010"/>
    </source>
</evidence>
<evidence type="ECO:0000313" key="11">
    <source>
        <dbReference type="EMBL" id="GGX75830.1"/>
    </source>
</evidence>
<feature type="compositionally biased region" description="Low complexity" evidence="10">
    <location>
        <begin position="13"/>
        <end position="27"/>
    </location>
</feature>
<dbReference type="InterPro" id="IPR005807">
    <property type="entry name" value="SecE_bac"/>
</dbReference>
<dbReference type="GO" id="GO:0008320">
    <property type="term" value="F:protein transmembrane transporter activity"/>
    <property type="evidence" value="ECO:0007669"/>
    <property type="project" value="UniProtKB-UniRule"/>
</dbReference>
<accession>A0A918KTU6</accession>
<name>A0A918KTU6_9PROT</name>
<dbReference type="GO" id="GO:0005886">
    <property type="term" value="C:plasma membrane"/>
    <property type="evidence" value="ECO:0007669"/>
    <property type="project" value="UniProtKB-SubCell"/>
</dbReference>
<comment type="subunit">
    <text evidence="9">Component of the Sec protein translocase complex. Heterotrimer consisting of SecY, SecE and SecG subunits. The heterotrimers can form oligomers, although 1 heterotrimer is thought to be able to translocate proteins. Interacts with the ribosome. Interacts with SecDF, and other proteins may be involved. Interacts with SecA.</text>
</comment>
<comment type="similarity">
    <text evidence="9">Belongs to the SecE/SEC61-gamma family.</text>
</comment>
<dbReference type="InterPro" id="IPR001901">
    <property type="entry name" value="Translocase_SecE/Sec61-g"/>
</dbReference>
<keyword evidence="8 9" id="KW-0472">Membrane</keyword>
<evidence type="ECO:0000256" key="4">
    <source>
        <dbReference type="ARBA" id="ARBA00022692"/>
    </source>
</evidence>
<dbReference type="GO" id="GO:0006605">
    <property type="term" value="P:protein targeting"/>
    <property type="evidence" value="ECO:0007669"/>
    <property type="project" value="UniProtKB-UniRule"/>
</dbReference>
<dbReference type="HAMAP" id="MF_00422">
    <property type="entry name" value="SecE"/>
    <property type="match status" value="1"/>
</dbReference>
<dbReference type="RefSeq" id="WP_189587130.1">
    <property type="nucleotide sequence ID" value="NZ_BMYV01000004.1"/>
</dbReference>
<feature type="compositionally biased region" description="Basic residues" evidence="10">
    <location>
        <begin position="1"/>
        <end position="12"/>
    </location>
</feature>
<dbReference type="PANTHER" id="PTHR33910:SF1">
    <property type="entry name" value="PROTEIN TRANSLOCASE SUBUNIT SECE"/>
    <property type="match status" value="1"/>
</dbReference>
<dbReference type="AlphaFoldDB" id="A0A918KTU6"/>
<gene>
    <name evidence="9" type="primary">secE</name>
    <name evidence="11" type="ORF">GCM10011309_27340</name>
</gene>
<dbReference type="InterPro" id="IPR038379">
    <property type="entry name" value="SecE_sf"/>
</dbReference>
<evidence type="ECO:0000256" key="8">
    <source>
        <dbReference type="ARBA" id="ARBA00023136"/>
    </source>
</evidence>